<reference evidence="1" key="1">
    <citation type="submission" date="2014-11" db="EMBL/GenBank/DDBJ databases">
        <authorList>
            <person name="Amaro Gonzalez C."/>
        </authorList>
    </citation>
    <scope>NUCLEOTIDE SEQUENCE</scope>
</reference>
<evidence type="ECO:0000313" key="1">
    <source>
        <dbReference type="EMBL" id="JAI01919.1"/>
    </source>
</evidence>
<dbReference type="EMBL" id="GBXM01006659">
    <property type="protein sequence ID" value="JAI01919.1"/>
    <property type="molecule type" value="Transcribed_RNA"/>
</dbReference>
<sequence>MWRLDRTVQTSK</sequence>
<proteinExistence type="predicted"/>
<accession>A0A0E9XJQ7</accession>
<organism evidence="1">
    <name type="scientific">Anguilla anguilla</name>
    <name type="common">European freshwater eel</name>
    <name type="synonym">Muraena anguilla</name>
    <dbReference type="NCBI Taxonomy" id="7936"/>
    <lineage>
        <taxon>Eukaryota</taxon>
        <taxon>Metazoa</taxon>
        <taxon>Chordata</taxon>
        <taxon>Craniata</taxon>
        <taxon>Vertebrata</taxon>
        <taxon>Euteleostomi</taxon>
        <taxon>Actinopterygii</taxon>
        <taxon>Neopterygii</taxon>
        <taxon>Teleostei</taxon>
        <taxon>Anguilliformes</taxon>
        <taxon>Anguillidae</taxon>
        <taxon>Anguilla</taxon>
    </lineage>
</organism>
<reference evidence="1" key="2">
    <citation type="journal article" date="2015" name="Fish Shellfish Immunol.">
        <title>Early steps in the European eel (Anguilla anguilla)-Vibrio vulnificus interaction in the gills: Role of the RtxA13 toxin.</title>
        <authorList>
            <person name="Callol A."/>
            <person name="Pajuelo D."/>
            <person name="Ebbesson L."/>
            <person name="Teles M."/>
            <person name="MacKenzie S."/>
            <person name="Amaro C."/>
        </authorList>
    </citation>
    <scope>NUCLEOTIDE SEQUENCE</scope>
</reference>
<protein>
    <submittedName>
        <fullName evidence="1">Uncharacterized protein</fullName>
    </submittedName>
</protein>
<name>A0A0E9XJQ7_ANGAN</name>